<dbReference type="PANTHER" id="PTHR38791">
    <property type="entry name" value="ZN(II)2CYS6 TRANSCRIPTION FACTOR (EUROFUNG)-RELATED-RELATED"/>
    <property type="match status" value="1"/>
</dbReference>
<proteinExistence type="predicted"/>
<evidence type="ECO:0000256" key="3">
    <source>
        <dbReference type="ARBA" id="ARBA00023163"/>
    </source>
</evidence>
<dbReference type="CDD" id="cd00067">
    <property type="entry name" value="GAL4"/>
    <property type="match status" value="1"/>
</dbReference>
<organism evidence="5 6">
    <name type="scientific">Fonsecaea nubica</name>
    <dbReference type="NCBI Taxonomy" id="856822"/>
    <lineage>
        <taxon>Eukaryota</taxon>
        <taxon>Fungi</taxon>
        <taxon>Dikarya</taxon>
        <taxon>Ascomycota</taxon>
        <taxon>Pezizomycotina</taxon>
        <taxon>Eurotiomycetes</taxon>
        <taxon>Chaetothyriomycetidae</taxon>
        <taxon>Chaetothyriales</taxon>
        <taxon>Herpotrichiellaceae</taxon>
        <taxon>Fonsecaea</taxon>
    </lineage>
</organism>
<dbReference type="EMBL" id="LVCJ01000003">
    <property type="protein sequence ID" value="OAL39928.1"/>
    <property type="molecule type" value="Genomic_DNA"/>
</dbReference>
<keyword evidence="1" id="KW-0805">Transcription regulation</keyword>
<dbReference type="Proteomes" id="UP000185904">
    <property type="component" value="Unassembled WGS sequence"/>
</dbReference>
<keyword evidence="2" id="KW-0238">DNA-binding</keyword>
<evidence type="ECO:0000256" key="4">
    <source>
        <dbReference type="ARBA" id="ARBA00023242"/>
    </source>
</evidence>
<reference evidence="5 6" key="1">
    <citation type="submission" date="2016-03" db="EMBL/GenBank/DDBJ databases">
        <title>The draft genome sequence of Fonsecaea nubica causative agent of cutaneous subcutaneous infection in human host.</title>
        <authorList>
            <person name="Costa F."/>
            <person name="Sybren D.H."/>
            <person name="Raittz R.T."/>
            <person name="Weiss V.A."/>
            <person name="Leao A.C."/>
            <person name="Gomes R."/>
            <person name="De Souza E.M."/>
            <person name="Pedrosa F.O."/>
            <person name="Steffens M.B."/>
            <person name="Bombassaro A."/>
            <person name="Tadra-Sfeir M.Z."/>
            <person name="Moreno L.F."/>
            <person name="Najafzadeh M.J."/>
            <person name="Felipe M.S."/>
            <person name="Teixeira M."/>
            <person name="Sun J."/>
            <person name="Xi L."/>
            <person name="Castro M.A."/>
            <person name="Vicente V.A."/>
        </authorList>
    </citation>
    <scope>NUCLEOTIDE SEQUENCE [LARGE SCALE GENOMIC DNA]</scope>
    <source>
        <strain evidence="5 6">CBS 269.64</strain>
    </source>
</reference>
<dbReference type="OrthoDB" id="2991872at2759"/>
<dbReference type="AlphaFoldDB" id="A0A178DD76"/>
<sequence>MPFSSRACQTCKIRRVKVGHHPFDGDRSHPLTQIQCDETKPTCLRCSGSGKICLFASVVEQPGFVFNLENAYASGKVKRPRGPRSCLTSLRPRFDLEARAVAYYLQDHVFVSDDVPDVVQSLCTYVGVWKGSGVESTMVDLALSAASLAVFSRVKQHPQAGAEAAAKYSVLLQLLKERITDMELASWDNSNEIDACLLTMFLMGRYEAAMPPTSSTVSESLQRYFHHEGALAVLKAWVQRPNQPRVTPIVKLGRRGLIRSSLLRKIPLPNWILEGERFGEQDREMVFDRVLVGAVNLHHDTGLLLQRNDGLSPSAVLALLGQARGYDESLRDWAKSLPPTWSYQRHTLTDPGPWPKRHFYSPTAYNFQTVGQASVWSQYFAARMLINSTRLKLLDIARRPSYLGSQYGQSEWLESSILLNSMADRLAFTIPFALGRLEVSQTSDAETLATAKSDKDMKPSLAALVVWQLTLAASIERVDPKQQRWFRSETAQLGRRIGNHVLESAEVGGWLVL</sequence>
<comment type="caution">
    <text evidence="5">The sequence shown here is derived from an EMBL/GenBank/DDBJ whole genome shotgun (WGS) entry which is preliminary data.</text>
</comment>
<keyword evidence="3" id="KW-0804">Transcription</keyword>
<dbReference type="InterPro" id="IPR036864">
    <property type="entry name" value="Zn2-C6_fun-type_DNA-bd_sf"/>
</dbReference>
<evidence type="ECO:0008006" key="7">
    <source>
        <dbReference type="Google" id="ProtNLM"/>
    </source>
</evidence>
<dbReference type="GO" id="GO:0008270">
    <property type="term" value="F:zinc ion binding"/>
    <property type="evidence" value="ECO:0007669"/>
    <property type="project" value="InterPro"/>
</dbReference>
<keyword evidence="6" id="KW-1185">Reference proteome</keyword>
<evidence type="ECO:0000256" key="2">
    <source>
        <dbReference type="ARBA" id="ARBA00023125"/>
    </source>
</evidence>
<dbReference type="InterPro" id="IPR001138">
    <property type="entry name" value="Zn2Cys6_DnaBD"/>
</dbReference>
<evidence type="ECO:0000313" key="6">
    <source>
        <dbReference type="Proteomes" id="UP000185904"/>
    </source>
</evidence>
<accession>A0A178DD76</accession>
<name>A0A178DD76_9EURO</name>
<dbReference type="GO" id="GO:0000981">
    <property type="term" value="F:DNA-binding transcription factor activity, RNA polymerase II-specific"/>
    <property type="evidence" value="ECO:0007669"/>
    <property type="project" value="InterPro"/>
</dbReference>
<dbReference type="RefSeq" id="XP_022504940.1">
    <property type="nucleotide sequence ID" value="XM_022639149.1"/>
</dbReference>
<dbReference type="GO" id="GO:0003677">
    <property type="term" value="F:DNA binding"/>
    <property type="evidence" value="ECO:0007669"/>
    <property type="project" value="UniProtKB-KW"/>
</dbReference>
<protein>
    <recommendedName>
        <fullName evidence="7">Zn(2)-C6 fungal-type domain-containing protein</fullName>
    </recommendedName>
</protein>
<keyword evidence="4" id="KW-0539">Nucleus</keyword>
<dbReference type="Gene3D" id="4.10.240.10">
    <property type="entry name" value="Zn(2)-C6 fungal-type DNA-binding domain"/>
    <property type="match status" value="1"/>
</dbReference>
<dbReference type="PANTHER" id="PTHR38791:SF5">
    <property type="entry name" value="TRANSCRIPTION FACTOR DBAG-RELATED"/>
    <property type="match status" value="1"/>
</dbReference>
<evidence type="ECO:0000256" key="1">
    <source>
        <dbReference type="ARBA" id="ARBA00023015"/>
    </source>
</evidence>
<evidence type="ECO:0000313" key="5">
    <source>
        <dbReference type="EMBL" id="OAL39928.1"/>
    </source>
</evidence>
<dbReference type="InterPro" id="IPR053175">
    <property type="entry name" value="DHMBA_Reg_Transcription_Factor"/>
</dbReference>
<dbReference type="GeneID" id="34584267"/>
<gene>
    <name evidence="5" type="ORF">AYO20_00841</name>
</gene>